<gene>
    <name evidence="2" type="ORF">FMEXI_4905</name>
</gene>
<evidence type="ECO:0000256" key="1">
    <source>
        <dbReference type="SAM" id="MobiDB-lite"/>
    </source>
</evidence>
<dbReference type="AlphaFoldDB" id="A0A8H5J7Y1"/>
<organism evidence="2 3">
    <name type="scientific">Fusarium mexicanum</name>
    <dbReference type="NCBI Taxonomy" id="751941"/>
    <lineage>
        <taxon>Eukaryota</taxon>
        <taxon>Fungi</taxon>
        <taxon>Dikarya</taxon>
        <taxon>Ascomycota</taxon>
        <taxon>Pezizomycotina</taxon>
        <taxon>Sordariomycetes</taxon>
        <taxon>Hypocreomycetidae</taxon>
        <taxon>Hypocreales</taxon>
        <taxon>Nectriaceae</taxon>
        <taxon>Fusarium</taxon>
        <taxon>Fusarium fujikuroi species complex</taxon>
    </lineage>
</organism>
<evidence type="ECO:0000313" key="3">
    <source>
        <dbReference type="Proteomes" id="UP000522262"/>
    </source>
</evidence>
<comment type="caution">
    <text evidence="2">The sequence shown here is derived from an EMBL/GenBank/DDBJ whole genome shotgun (WGS) entry which is preliminary data.</text>
</comment>
<sequence length="196" mass="22154">MNGYGIGIGISSGSESESEREPEPEPEPPLERATCSPAESTLHSSSIWYEVDPQDLNPRWRNRGVFFFEVDLGFEKSRTLVTSRQQKEKRPKVRTVPMYEEEMAAGLAEEEGHAALLEVLAEGLDLEIRETSGSEPHAKCASEGEGRGEDEDEGESEASWTCERIQKAAPPEASRQEIEKQRTYWVLVLHRYQSKW</sequence>
<accession>A0A8H5J7Y1</accession>
<feature type="compositionally biased region" description="Gly residues" evidence="1">
    <location>
        <begin position="1"/>
        <end position="10"/>
    </location>
</feature>
<evidence type="ECO:0000313" key="2">
    <source>
        <dbReference type="EMBL" id="KAF5548116.1"/>
    </source>
</evidence>
<feature type="compositionally biased region" description="Basic and acidic residues" evidence="1">
    <location>
        <begin position="129"/>
        <end position="147"/>
    </location>
</feature>
<name>A0A8H5J7Y1_9HYPO</name>
<protein>
    <submittedName>
        <fullName evidence="2">Uncharacterized protein</fullName>
    </submittedName>
</protein>
<feature type="region of interest" description="Disordered" evidence="1">
    <location>
        <begin position="129"/>
        <end position="162"/>
    </location>
</feature>
<feature type="region of interest" description="Disordered" evidence="1">
    <location>
        <begin position="1"/>
        <end position="45"/>
    </location>
</feature>
<dbReference type="EMBL" id="JAAOAM010000100">
    <property type="protein sequence ID" value="KAF5548116.1"/>
    <property type="molecule type" value="Genomic_DNA"/>
</dbReference>
<proteinExistence type="predicted"/>
<keyword evidence="3" id="KW-1185">Reference proteome</keyword>
<reference evidence="2 3" key="1">
    <citation type="submission" date="2020-05" db="EMBL/GenBank/DDBJ databases">
        <title>Identification and distribution of gene clusters putatively required for synthesis of sphingolipid metabolism inhibitors in phylogenetically diverse species of the filamentous fungus Fusarium.</title>
        <authorList>
            <person name="Kim H.-S."/>
            <person name="Busman M."/>
            <person name="Brown D.W."/>
            <person name="Divon H."/>
            <person name="Uhlig S."/>
            <person name="Proctor R.H."/>
        </authorList>
    </citation>
    <scope>NUCLEOTIDE SEQUENCE [LARGE SCALE GENOMIC DNA]</scope>
    <source>
        <strain evidence="2 3">NRRL 53147</strain>
    </source>
</reference>
<dbReference type="Proteomes" id="UP000522262">
    <property type="component" value="Unassembled WGS sequence"/>
</dbReference>